<evidence type="ECO:0000313" key="2">
    <source>
        <dbReference type="EMBL" id="MCA9757570.1"/>
    </source>
</evidence>
<dbReference type="AlphaFoldDB" id="A0A956NDS6"/>
<reference evidence="2" key="1">
    <citation type="submission" date="2020-04" db="EMBL/GenBank/DDBJ databases">
        <authorList>
            <person name="Zhang T."/>
        </authorList>
    </citation>
    <scope>NUCLEOTIDE SEQUENCE</scope>
    <source>
        <strain evidence="2">HKST-UBA02</strain>
    </source>
</reference>
<feature type="domain" description="RNA polymerase sigma-70 ECF-like HTH" evidence="1">
    <location>
        <begin position="17"/>
        <end position="182"/>
    </location>
</feature>
<evidence type="ECO:0000313" key="3">
    <source>
        <dbReference type="Proteomes" id="UP000739538"/>
    </source>
</evidence>
<name>A0A956NDS6_UNCEI</name>
<proteinExistence type="predicted"/>
<protein>
    <recommendedName>
        <fullName evidence="1">RNA polymerase sigma-70 ECF-like HTH domain-containing protein</fullName>
    </recommendedName>
</protein>
<comment type="caution">
    <text evidence="2">The sequence shown here is derived from an EMBL/GenBank/DDBJ whole genome shotgun (WGS) entry which is preliminary data.</text>
</comment>
<dbReference type="InterPro" id="IPR053812">
    <property type="entry name" value="HTH_Sigma70_ECF-like"/>
</dbReference>
<organism evidence="2 3">
    <name type="scientific">Eiseniibacteriota bacterium</name>
    <dbReference type="NCBI Taxonomy" id="2212470"/>
    <lineage>
        <taxon>Bacteria</taxon>
        <taxon>Candidatus Eiseniibacteriota</taxon>
    </lineage>
</organism>
<gene>
    <name evidence="2" type="ORF">KDA27_17325</name>
</gene>
<evidence type="ECO:0000259" key="1">
    <source>
        <dbReference type="Pfam" id="PF07638"/>
    </source>
</evidence>
<sequence length="187" mass="21766">MSEAVSYPPDPDSFSRVDQLFLLCRSELERVAHSLMAKERKGHSLKSLDLLHEVYLRIRKARGLEIRNDVHFRRLMVRHMRWFLYTYASRNSVRKSSQIVGVDELDIELGGLNTERDPRRFLMLLDELAETSEEGARQAAYINMVFFVGISKGTAASRLGISDRQGRREWKEAKDWLEERLRGGPWA</sequence>
<dbReference type="Proteomes" id="UP000739538">
    <property type="component" value="Unassembled WGS sequence"/>
</dbReference>
<reference evidence="2" key="2">
    <citation type="journal article" date="2021" name="Microbiome">
        <title>Successional dynamics and alternative stable states in a saline activated sludge microbial community over 9 years.</title>
        <authorList>
            <person name="Wang Y."/>
            <person name="Ye J."/>
            <person name="Ju F."/>
            <person name="Liu L."/>
            <person name="Boyd J.A."/>
            <person name="Deng Y."/>
            <person name="Parks D.H."/>
            <person name="Jiang X."/>
            <person name="Yin X."/>
            <person name="Woodcroft B.J."/>
            <person name="Tyson G.W."/>
            <person name="Hugenholtz P."/>
            <person name="Polz M.F."/>
            <person name="Zhang T."/>
        </authorList>
    </citation>
    <scope>NUCLEOTIDE SEQUENCE</scope>
    <source>
        <strain evidence="2">HKST-UBA02</strain>
    </source>
</reference>
<dbReference type="Pfam" id="PF07638">
    <property type="entry name" value="Sigma70_ECF"/>
    <property type="match status" value="1"/>
</dbReference>
<accession>A0A956NDS6</accession>
<dbReference type="EMBL" id="JAGQHS010000106">
    <property type="protein sequence ID" value="MCA9757570.1"/>
    <property type="molecule type" value="Genomic_DNA"/>
</dbReference>